<evidence type="ECO:0000313" key="3">
    <source>
        <dbReference type="Proteomes" id="UP000325788"/>
    </source>
</evidence>
<dbReference type="EMBL" id="VXLD01000001">
    <property type="protein sequence ID" value="KAB1859785.1"/>
    <property type="molecule type" value="Genomic_DNA"/>
</dbReference>
<proteinExistence type="predicted"/>
<name>A0A5N4WZK8_9GAMM</name>
<evidence type="ECO:0000256" key="1">
    <source>
        <dbReference type="SAM" id="Phobius"/>
    </source>
</evidence>
<keyword evidence="1" id="KW-0812">Transmembrane</keyword>
<dbReference type="AlphaFoldDB" id="A0A5N4WZK8"/>
<accession>A0A5N4WZK8</accession>
<keyword evidence="1" id="KW-1133">Transmembrane helix</keyword>
<dbReference type="RefSeq" id="WP_151503765.1">
    <property type="nucleotide sequence ID" value="NZ_VXLD01000001.1"/>
</dbReference>
<protein>
    <recommendedName>
        <fullName evidence="4">Iron transporter</fullName>
    </recommendedName>
</protein>
<reference evidence="2 3" key="1">
    <citation type="submission" date="2019-09" db="EMBL/GenBank/DDBJ databases">
        <title>Draft genome sequence of Acinetobacter tandoii W4-4-4 isolated from environmental water sample.</title>
        <authorList>
            <person name="Wee S.K."/>
            <person name="Yan B."/>
            <person name="Mustaffa S.B."/>
            <person name="Yap E.P.H."/>
        </authorList>
    </citation>
    <scope>NUCLEOTIDE SEQUENCE [LARGE SCALE GENOMIC DNA]</scope>
    <source>
        <strain evidence="2 3">W4-4-4</strain>
    </source>
</reference>
<evidence type="ECO:0008006" key="4">
    <source>
        <dbReference type="Google" id="ProtNLM"/>
    </source>
</evidence>
<organism evidence="2 3">
    <name type="scientific">Acinetobacter tandoii</name>
    <dbReference type="NCBI Taxonomy" id="202954"/>
    <lineage>
        <taxon>Bacteria</taxon>
        <taxon>Pseudomonadati</taxon>
        <taxon>Pseudomonadota</taxon>
        <taxon>Gammaproteobacteria</taxon>
        <taxon>Moraxellales</taxon>
        <taxon>Moraxellaceae</taxon>
        <taxon>Acinetobacter</taxon>
    </lineage>
</organism>
<comment type="caution">
    <text evidence="2">The sequence shown here is derived from an EMBL/GenBank/DDBJ whole genome shotgun (WGS) entry which is preliminary data.</text>
</comment>
<dbReference type="Proteomes" id="UP000325788">
    <property type="component" value="Unassembled WGS sequence"/>
</dbReference>
<gene>
    <name evidence="2" type="ORF">F4W09_01295</name>
</gene>
<feature type="transmembrane region" description="Helical" evidence="1">
    <location>
        <begin position="68"/>
        <end position="89"/>
    </location>
</feature>
<evidence type="ECO:0000313" key="2">
    <source>
        <dbReference type="EMBL" id="KAB1859785.1"/>
    </source>
</evidence>
<feature type="transmembrane region" description="Helical" evidence="1">
    <location>
        <begin position="39"/>
        <end position="62"/>
    </location>
</feature>
<keyword evidence="1" id="KW-0472">Membrane</keyword>
<sequence length="116" mass="12688">MNNSSAPDQLIAAPTLKIKPKSQTDSTLLKYRCMVFYRFVLAIFGGYLLSALTAIVIAKAFIDSRATAVIAATLLAFCIHCAAFIWVFMVHKTIKASLGIFIPCLVLWLTSQFLGA</sequence>
<feature type="transmembrane region" description="Helical" evidence="1">
    <location>
        <begin position="96"/>
        <end position="114"/>
    </location>
</feature>